<reference evidence="1 2" key="1">
    <citation type="submission" date="2024-04" db="EMBL/GenBank/DDBJ databases">
        <title>genome sequences of Mucor flavus KT1a and Helicostylum pulchrum KT1b strains isolation_sourced from the surface of a dry-aged beef.</title>
        <authorList>
            <person name="Toyotome T."/>
            <person name="Hosono M."/>
            <person name="Torimaru M."/>
            <person name="Fukuda K."/>
            <person name="Mikami N."/>
        </authorList>
    </citation>
    <scope>NUCLEOTIDE SEQUENCE [LARGE SCALE GENOMIC DNA]</scope>
    <source>
        <strain evidence="1 2">KT1b</strain>
    </source>
</reference>
<accession>A0ABP9Y934</accession>
<evidence type="ECO:0000313" key="2">
    <source>
        <dbReference type="Proteomes" id="UP001476247"/>
    </source>
</evidence>
<dbReference type="Proteomes" id="UP001476247">
    <property type="component" value="Unassembled WGS sequence"/>
</dbReference>
<sequence>MIYSSTLPPRINITELLEPSKDERPAKKCKTHEEAIDTIFGARSDPLAKSVINGVVDSAQICTLSFIKKGENGTVTEGVVMTSDKEATKVLHGICNPLTQALICPKTQTHTALPSSSLPPVCDQSYLNHRLLTLPKANALLQDTFTEITKNEIEILNEDWIQGDHLRLACAQLLAGCILVDNNQILLVNCNEVYGRLRTIDPHYERFQNTYTSTLPDEHTSLYDDICFCNVDEDNSHKLIIGTCTFCSLITSSVRLDGDFKPEVGPSTFNFKPSGSTRIFLSNYSIERVARILEDQPTKLYNSDILAQLRQVRSSFTSPRTYCISRCSSRLTNNMKLRPYTIFTAADAPGGSLTSDTKLGSQIFQCFAKAVLFSHVEYVKHSELASIASTTAVKTTAVYEIYLKILSIDDGNISFSSETLEPLLTSLAQLVSTKLKDYNKQVINDIVTKMKTSGRS</sequence>
<evidence type="ECO:0000313" key="1">
    <source>
        <dbReference type="EMBL" id="GAA5802807.1"/>
    </source>
</evidence>
<organism evidence="1 2">
    <name type="scientific">Helicostylum pulchrum</name>
    <dbReference type="NCBI Taxonomy" id="562976"/>
    <lineage>
        <taxon>Eukaryota</taxon>
        <taxon>Fungi</taxon>
        <taxon>Fungi incertae sedis</taxon>
        <taxon>Mucoromycota</taxon>
        <taxon>Mucoromycotina</taxon>
        <taxon>Mucoromycetes</taxon>
        <taxon>Mucorales</taxon>
        <taxon>Mucorineae</taxon>
        <taxon>Mucoraceae</taxon>
        <taxon>Helicostylum</taxon>
    </lineage>
</organism>
<protein>
    <submittedName>
        <fullName evidence="1">Uncharacterized protein</fullName>
    </submittedName>
</protein>
<comment type="caution">
    <text evidence="1">The sequence shown here is derived from an EMBL/GenBank/DDBJ whole genome shotgun (WGS) entry which is preliminary data.</text>
</comment>
<name>A0ABP9Y934_9FUNG</name>
<keyword evidence="2" id="KW-1185">Reference proteome</keyword>
<proteinExistence type="predicted"/>
<dbReference type="EMBL" id="BAABUJ010000024">
    <property type="protein sequence ID" value="GAA5802807.1"/>
    <property type="molecule type" value="Genomic_DNA"/>
</dbReference>
<gene>
    <name evidence="1" type="ORF">HPULCUR_008282</name>
</gene>